<protein>
    <submittedName>
        <fullName evidence="2">Uncharacterized protein</fullName>
    </submittedName>
</protein>
<keyword evidence="1" id="KW-1133">Transmembrane helix</keyword>
<name>A0A2M9ZAT0_9LEPT</name>
<dbReference type="Proteomes" id="UP000231912">
    <property type="component" value="Unassembled WGS sequence"/>
</dbReference>
<evidence type="ECO:0000313" key="2">
    <source>
        <dbReference type="EMBL" id="PJZ65530.1"/>
    </source>
</evidence>
<proteinExistence type="predicted"/>
<comment type="caution">
    <text evidence="2">The sequence shown here is derived from an EMBL/GenBank/DDBJ whole genome shotgun (WGS) entry which is preliminary data.</text>
</comment>
<sequence length="61" mass="6774">MPESMKNCRKYTVKSHDCMLDRPNCRGSIAGLHKSMVSQTKWILSGMLGIGGLLLAVAKYF</sequence>
<dbReference type="AlphaFoldDB" id="A0A2M9ZAT0"/>
<keyword evidence="1" id="KW-0812">Transmembrane</keyword>
<evidence type="ECO:0000313" key="3">
    <source>
        <dbReference type="Proteomes" id="UP000231912"/>
    </source>
</evidence>
<organism evidence="2 3">
    <name type="scientific">Leptospira wolffii</name>
    <dbReference type="NCBI Taxonomy" id="409998"/>
    <lineage>
        <taxon>Bacteria</taxon>
        <taxon>Pseudomonadati</taxon>
        <taxon>Spirochaetota</taxon>
        <taxon>Spirochaetia</taxon>
        <taxon>Leptospirales</taxon>
        <taxon>Leptospiraceae</taxon>
        <taxon>Leptospira</taxon>
    </lineage>
</organism>
<evidence type="ECO:0000256" key="1">
    <source>
        <dbReference type="SAM" id="Phobius"/>
    </source>
</evidence>
<dbReference type="EMBL" id="NPDT01000004">
    <property type="protein sequence ID" value="PJZ65530.1"/>
    <property type="molecule type" value="Genomic_DNA"/>
</dbReference>
<feature type="transmembrane region" description="Helical" evidence="1">
    <location>
        <begin position="42"/>
        <end position="60"/>
    </location>
</feature>
<reference evidence="2 3" key="1">
    <citation type="submission" date="2017-07" db="EMBL/GenBank/DDBJ databases">
        <title>Leptospira spp. isolated from tropical soils.</title>
        <authorList>
            <person name="Thibeaux R."/>
            <person name="Iraola G."/>
            <person name="Ferres I."/>
            <person name="Bierque E."/>
            <person name="Girault D."/>
            <person name="Soupe-Gilbert M.-E."/>
            <person name="Picardeau M."/>
            <person name="Goarant C."/>
        </authorList>
    </citation>
    <scope>NUCLEOTIDE SEQUENCE [LARGE SCALE GENOMIC DNA]</scope>
    <source>
        <strain evidence="2 3">FH2-C-A2</strain>
    </source>
</reference>
<gene>
    <name evidence="2" type="ORF">CH371_11335</name>
</gene>
<keyword evidence="1" id="KW-0472">Membrane</keyword>
<accession>A0A2M9ZAT0</accession>